<feature type="compositionally biased region" description="Acidic residues" evidence="1">
    <location>
        <begin position="131"/>
        <end position="146"/>
    </location>
</feature>
<gene>
    <name evidence="2" type="ORF">F5147DRAFT_694935</name>
</gene>
<feature type="compositionally biased region" description="Low complexity" evidence="1">
    <location>
        <begin position="118"/>
        <end position="130"/>
    </location>
</feature>
<feature type="compositionally biased region" description="Low complexity" evidence="1">
    <location>
        <begin position="184"/>
        <end position="201"/>
    </location>
</feature>
<dbReference type="EMBL" id="JABBWM010000027">
    <property type="protein sequence ID" value="KAG2108431.1"/>
    <property type="molecule type" value="Genomic_DNA"/>
</dbReference>
<organism evidence="2 3">
    <name type="scientific">Suillus discolor</name>
    <dbReference type="NCBI Taxonomy" id="1912936"/>
    <lineage>
        <taxon>Eukaryota</taxon>
        <taxon>Fungi</taxon>
        <taxon>Dikarya</taxon>
        <taxon>Basidiomycota</taxon>
        <taxon>Agaricomycotina</taxon>
        <taxon>Agaricomycetes</taxon>
        <taxon>Agaricomycetidae</taxon>
        <taxon>Boletales</taxon>
        <taxon>Suillineae</taxon>
        <taxon>Suillaceae</taxon>
        <taxon>Suillus</taxon>
    </lineage>
</organism>
<dbReference type="Proteomes" id="UP000823399">
    <property type="component" value="Unassembled WGS sequence"/>
</dbReference>
<protein>
    <submittedName>
        <fullName evidence="2">Uncharacterized protein</fullName>
    </submittedName>
</protein>
<reference evidence="2" key="1">
    <citation type="journal article" date="2020" name="New Phytol.">
        <title>Comparative genomics reveals dynamic genome evolution in host specialist ectomycorrhizal fungi.</title>
        <authorList>
            <person name="Lofgren L.A."/>
            <person name="Nguyen N.H."/>
            <person name="Vilgalys R."/>
            <person name="Ruytinx J."/>
            <person name="Liao H.L."/>
            <person name="Branco S."/>
            <person name="Kuo A."/>
            <person name="LaButti K."/>
            <person name="Lipzen A."/>
            <person name="Andreopoulos W."/>
            <person name="Pangilinan J."/>
            <person name="Riley R."/>
            <person name="Hundley H."/>
            <person name="Na H."/>
            <person name="Barry K."/>
            <person name="Grigoriev I.V."/>
            <person name="Stajich J.E."/>
            <person name="Kennedy P.G."/>
        </authorList>
    </citation>
    <scope>NUCLEOTIDE SEQUENCE</scope>
    <source>
        <strain evidence="2">FC423</strain>
    </source>
</reference>
<evidence type="ECO:0000313" key="3">
    <source>
        <dbReference type="Proteomes" id="UP000823399"/>
    </source>
</evidence>
<name>A0A9P7F7J4_9AGAM</name>
<feature type="compositionally biased region" description="Acidic residues" evidence="1">
    <location>
        <begin position="156"/>
        <end position="167"/>
    </location>
</feature>
<evidence type="ECO:0000313" key="2">
    <source>
        <dbReference type="EMBL" id="KAG2108431.1"/>
    </source>
</evidence>
<keyword evidence="3" id="KW-1185">Reference proteome</keyword>
<comment type="caution">
    <text evidence="2">The sequence shown here is derived from an EMBL/GenBank/DDBJ whole genome shotgun (WGS) entry which is preliminary data.</text>
</comment>
<proteinExistence type="predicted"/>
<dbReference type="RefSeq" id="XP_041292876.1">
    <property type="nucleotide sequence ID" value="XM_041437343.1"/>
</dbReference>
<dbReference type="OrthoDB" id="3269227at2759"/>
<evidence type="ECO:0000256" key="1">
    <source>
        <dbReference type="SAM" id="MobiDB-lite"/>
    </source>
</evidence>
<accession>A0A9P7F7J4</accession>
<dbReference type="AlphaFoldDB" id="A0A9P7F7J4"/>
<feature type="region of interest" description="Disordered" evidence="1">
    <location>
        <begin position="39"/>
        <end position="201"/>
    </location>
</feature>
<dbReference type="GeneID" id="64699602"/>
<sequence>MFKFIRRVSTSFLPRPDRPWRDDATSNAPTIGRKRCFSFVEDDDDDSTSTSVKKLRGDSTQVEGSTPPIPADWDKTEGEGVKSVTQGVEDVELDEKKLDSPCGPEEIPLPDSPGRTQPLDTTLTEEAATTPEEEADKEDAQDDSDADSVASSSEVILDEGQPEDDSKDDTKALSTSAAEDTPVAEDIPTADDTPADTETGV</sequence>